<evidence type="ECO:0000256" key="2">
    <source>
        <dbReference type="ARBA" id="ARBA00009045"/>
    </source>
</evidence>
<keyword evidence="3 7" id="KW-0812">Transmembrane</keyword>
<comment type="similarity">
    <text evidence="2">Belongs to the peptidase S54 family.</text>
</comment>
<dbReference type="InterPro" id="IPR035952">
    <property type="entry name" value="Rhomboid-like_sf"/>
</dbReference>
<feature type="transmembrane region" description="Helical" evidence="7">
    <location>
        <begin position="81"/>
        <end position="97"/>
    </location>
</feature>
<keyword evidence="4" id="KW-0378">Hydrolase</keyword>
<dbReference type="Pfam" id="PF01694">
    <property type="entry name" value="Rhomboid"/>
    <property type="match status" value="1"/>
</dbReference>
<gene>
    <name evidence="9" type="ORF">GCM10023184_46330</name>
</gene>
<keyword evidence="10" id="KW-1185">Reference proteome</keyword>
<protein>
    <submittedName>
        <fullName evidence="9">Rhomboid family intramembrane serine protease</fullName>
    </submittedName>
</protein>
<comment type="caution">
    <text evidence="9">The sequence shown here is derived from an EMBL/GenBank/DDBJ whole genome shotgun (WGS) entry which is preliminary data.</text>
</comment>
<keyword evidence="9" id="KW-0645">Protease</keyword>
<dbReference type="GO" id="GO:0006508">
    <property type="term" value="P:proteolysis"/>
    <property type="evidence" value="ECO:0007669"/>
    <property type="project" value="UniProtKB-KW"/>
</dbReference>
<dbReference type="SUPFAM" id="SSF144091">
    <property type="entry name" value="Rhomboid-like"/>
    <property type="match status" value="1"/>
</dbReference>
<evidence type="ECO:0000313" key="10">
    <source>
        <dbReference type="Proteomes" id="UP001501725"/>
    </source>
</evidence>
<dbReference type="PANTHER" id="PTHR43731:SF14">
    <property type="entry name" value="PRESENILIN-ASSOCIATED RHOMBOID-LIKE PROTEIN, MITOCHONDRIAL"/>
    <property type="match status" value="1"/>
</dbReference>
<organism evidence="9 10">
    <name type="scientific">Flaviaesturariibacter amylovorans</name>
    <dbReference type="NCBI Taxonomy" id="1084520"/>
    <lineage>
        <taxon>Bacteria</taxon>
        <taxon>Pseudomonadati</taxon>
        <taxon>Bacteroidota</taxon>
        <taxon>Chitinophagia</taxon>
        <taxon>Chitinophagales</taxon>
        <taxon>Chitinophagaceae</taxon>
        <taxon>Flaviaestuariibacter</taxon>
    </lineage>
</organism>
<accession>A0ABP8HUH7</accession>
<dbReference type="PANTHER" id="PTHR43731">
    <property type="entry name" value="RHOMBOID PROTEASE"/>
    <property type="match status" value="1"/>
</dbReference>
<reference evidence="10" key="1">
    <citation type="journal article" date="2019" name="Int. J. Syst. Evol. Microbiol.">
        <title>The Global Catalogue of Microorganisms (GCM) 10K type strain sequencing project: providing services to taxonomists for standard genome sequencing and annotation.</title>
        <authorList>
            <consortium name="The Broad Institute Genomics Platform"/>
            <consortium name="The Broad Institute Genome Sequencing Center for Infectious Disease"/>
            <person name="Wu L."/>
            <person name="Ma J."/>
        </authorList>
    </citation>
    <scope>NUCLEOTIDE SEQUENCE [LARGE SCALE GENOMIC DNA]</scope>
    <source>
        <strain evidence="10">JCM 17919</strain>
    </source>
</reference>
<sequence>MNMYYRPNNFPPLIKNLMIINALVYLVQVTVGKKFGFNEHGTLYPIMPKGLLAYVQEQLGTDYVGFQPYQIATHMFMHSEANFLHLVFNMFMLWSFGRQLESLWGPKRFLFFYLACGVGAAALHLGIQSLRCFELWDAIQSNPAAVAGGVDAISPMLGASGAVMGVLAGYAFLFPNTEMSLLFIPFPIKAKWYVLGVLLMDVLGWLNFTGQDNIAHLAHLGGAATGALLVFYWNKTGRRRFY</sequence>
<proteinExistence type="inferred from homology"/>
<evidence type="ECO:0000256" key="6">
    <source>
        <dbReference type="ARBA" id="ARBA00023136"/>
    </source>
</evidence>
<dbReference type="Gene3D" id="1.20.1540.10">
    <property type="entry name" value="Rhomboid-like"/>
    <property type="match status" value="1"/>
</dbReference>
<keyword evidence="5 7" id="KW-1133">Transmembrane helix</keyword>
<feature type="transmembrane region" description="Helical" evidence="7">
    <location>
        <begin position="214"/>
        <end position="233"/>
    </location>
</feature>
<keyword evidence="6 7" id="KW-0472">Membrane</keyword>
<evidence type="ECO:0000256" key="1">
    <source>
        <dbReference type="ARBA" id="ARBA00004141"/>
    </source>
</evidence>
<dbReference type="RefSeq" id="WP_345258427.1">
    <property type="nucleotide sequence ID" value="NZ_BAABGY010000020.1"/>
</dbReference>
<feature type="domain" description="Peptidase S54 rhomboid" evidence="8">
    <location>
        <begin position="67"/>
        <end position="232"/>
    </location>
</feature>
<dbReference type="InterPro" id="IPR050925">
    <property type="entry name" value="Rhomboid_protease_S54"/>
</dbReference>
<dbReference type="Proteomes" id="UP001501725">
    <property type="component" value="Unassembled WGS sequence"/>
</dbReference>
<comment type="subcellular location">
    <subcellularLocation>
        <location evidence="1">Membrane</location>
        <topology evidence="1">Multi-pass membrane protein</topology>
    </subcellularLocation>
</comment>
<feature type="transmembrane region" description="Helical" evidence="7">
    <location>
        <begin position="12"/>
        <end position="31"/>
    </location>
</feature>
<feature type="transmembrane region" description="Helical" evidence="7">
    <location>
        <begin position="152"/>
        <end position="172"/>
    </location>
</feature>
<dbReference type="InterPro" id="IPR022764">
    <property type="entry name" value="Peptidase_S54_rhomboid_dom"/>
</dbReference>
<evidence type="ECO:0000256" key="3">
    <source>
        <dbReference type="ARBA" id="ARBA00022692"/>
    </source>
</evidence>
<evidence type="ECO:0000256" key="7">
    <source>
        <dbReference type="SAM" id="Phobius"/>
    </source>
</evidence>
<dbReference type="EMBL" id="BAABGY010000020">
    <property type="protein sequence ID" value="GAA4344742.1"/>
    <property type="molecule type" value="Genomic_DNA"/>
</dbReference>
<evidence type="ECO:0000256" key="4">
    <source>
        <dbReference type="ARBA" id="ARBA00022801"/>
    </source>
</evidence>
<dbReference type="GO" id="GO:0008233">
    <property type="term" value="F:peptidase activity"/>
    <property type="evidence" value="ECO:0007669"/>
    <property type="project" value="UniProtKB-KW"/>
</dbReference>
<evidence type="ECO:0000313" key="9">
    <source>
        <dbReference type="EMBL" id="GAA4344742.1"/>
    </source>
</evidence>
<evidence type="ECO:0000259" key="8">
    <source>
        <dbReference type="Pfam" id="PF01694"/>
    </source>
</evidence>
<evidence type="ECO:0000256" key="5">
    <source>
        <dbReference type="ARBA" id="ARBA00022989"/>
    </source>
</evidence>
<name>A0ABP8HUH7_9BACT</name>
<feature type="transmembrane region" description="Helical" evidence="7">
    <location>
        <begin position="109"/>
        <end position="127"/>
    </location>
</feature>